<keyword evidence="2" id="KW-1185">Reference proteome</keyword>
<organism evidence="1 2">
    <name type="scientific">Streptomyces liliiviolaceus</name>
    <dbReference type="NCBI Taxonomy" id="2823109"/>
    <lineage>
        <taxon>Bacteria</taxon>
        <taxon>Bacillati</taxon>
        <taxon>Actinomycetota</taxon>
        <taxon>Actinomycetes</taxon>
        <taxon>Kitasatosporales</taxon>
        <taxon>Streptomycetaceae</taxon>
        <taxon>Streptomyces</taxon>
    </lineage>
</organism>
<proteinExistence type="predicted"/>
<comment type="caution">
    <text evidence="1">The sequence shown here is derived from an EMBL/GenBank/DDBJ whole genome shotgun (WGS) entry which is preliminary data.</text>
</comment>
<reference evidence="1 2" key="1">
    <citation type="submission" date="2021-04" db="EMBL/GenBank/DDBJ databases">
        <authorList>
            <person name="Tang X."/>
            <person name="Zhou X."/>
            <person name="Chen X."/>
            <person name="Cernava T."/>
            <person name="Zhang C."/>
        </authorList>
    </citation>
    <scope>NUCLEOTIDE SEQUENCE [LARGE SCALE GENOMIC DNA]</scope>
    <source>
        <strain evidence="1 2">BH-SS-21</strain>
    </source>
</reference>
<protein>
    <submittedName>
        <fullName evidence="1">Uncharacterized protein</fullName>
    </submittedName>
</protein>
<dbReference type="RefSeq" id="WP_210891238.1">
    <property type="nucleotide sequence ID" value="NZ_JAGPYQ010000002.1"/>
</dbReference>
<evidence type="ECO:0000313" key="2">
    <source>
        <dbReference type="Proteomes" id="UP000677413"/>
    </source>
</evidence>
<accession>A0A940Y222</accession>
<dbReference type="Proteomes" id="UP000677413">
    <property type="component" value="Unassembled WGS sequence"/>
</dbReference>
<dbReference type="AlphaFoldDB" id="A0A940Y222"/>
<gene>
    <name evidence="1" type="ORF">J8N05_37730</name>
</gene>
<evidence type="ECO:0000313" key="1">
    <source>
        <dbReference type="EMBL" id="MBQ0853910.1"/>
    </source>
</evidence>
<name>A0A940Y222_9ACTN</name>
<dbReference type="EMBL" id="JAGPYQ010000002">
    <property type="protein sequence ID" value="MBQ0853910.1"/>
    <property type="molecule type" value="Genomic_DNA"/>
</dbReference>
<sequence>MADIFIPGTELDEVRRSLGIVMDNIDTGNAGIDFERALGYPLVDAARNFENRWGDGRTQVRREAKGIRDAAEDINDQFTRTDNDAAANLGAPR</sequence>